<dbReference type="Gene3D" id="1.25.10.10">
    <property type="entry name" value="Leucine-rich Repeat Variant"/>
    <property type="match status" value="1"/>
</dbReference>
<comment type="function">
    <text evidence="4">May play a role in the regulation of cytokinesis.</text>
</comment>
<accession>A0A9N9CN69</accession>
<dbReference type="InterPro" id="IPR011989">
    <property type="entry name" value="ARM-like"/>
</dbReference>
<dbReference type="PANTHER" id="PTHR13255:SF0">
    <property type="entry name" value="ATAXIN-10"/>
    <property type="match status" value="1"/>
</dbReference>
<evidence type="ECO:0000259" key="7">
    <source>
        <dbReference type="Pfam" id="PF09759"/>
    </source>
</evidence>
<dbReference type="AlphaFoldDB" id="A0A9N9CN69"/>
<dbReference type="InterPro" id="IPR019156">
    <property type="entry name" value="Ataxin-10_domain"/>
</dbReference>
<evidence type="ECO:0000256" key="2">
    <source>
        <dbReference type="ARBA" id="ARBA00022618"/>
    </source>
</evidence>
<dbReference type="PANTHER" id="PTHR13255">
    <property type="entry name" value="ATAXIN-10"/>
    <property type="match status" value="1"/>
</dbReference>
<protein>
    <recommendedName>
        <fullName evidence="5">Ataxin-10 homolog</fullName>
    </recommendedName>
    <alternativeName>
        <fullName evidence="6">Copper transport protein 86</fullName>
    </alternativeName>
</protein>
<dbReference type="GO" id="GO:0051301">
    <property type="term" value="P:cell division"/>
    <property type="evidence" value="ECO:0007669"/>
    <property type="project" value="UniProtKB-KW"/>
</dbReference>
<dbReference type="Pfam" id="PF09759">
    <property type="entry name" value="Atx10homo_assoc"/>
    <property type="match status" value="1"/>
</dbReference>
<name>A0A9N9CN69_9GLOM</name>
<dbReference type="Proteomes" id="UP000789739">
    <property type="component" value="Unassembled WGS sequence"/>
</dbReference>
<evidence type="ECO:0000256" key="3">
    <source>
        <dbReference type="ARBA" id="ARBA00023306"/>
    </source>
</evidence>
<dbReference type="EMBL" id="CAJVPI010001306">
    <property type="protein sequence ID" value="CAG8605999.1"/>
    <property type="molecule type" value="Genomic_DNA"/>
</dbReference>
<reference evidence="8" key="1">
    <citation type="submission" date="2021-06" db="EMBL/GenBank/DDBJ databases">
        <authorList>
            <person name="Kallberg Y."/>
            <person name="Tangrot J."/>
            <person name="Rosling A."/>
        </authorList>
    </citation>
    <scope>NUCLEOTIDE SEQUENCE</scope>
    <source>
        <strain evidence="8">BR232B</strain>
    </source>
</reference>
<dbReference type="OrthoDB" id="379794at2759"/>
<evidence type="ECO:0000313" key="8">
    <source>
        <dbReference type="EMBL" id="CAG8605999.1"/>
    </source>
</evidence>
<keyword evidence="3" id="KW-0131">Cell cycle</keyword>
<evidence type="ECO:0000256" key="4">
    <source>
        <dbReference type="ARBA" id="ARBA00044746"/>
    </source>
</evidence>
<dbReference type="InterPro" id="IPR051374">
    <property type="entry name" value="Ataxin-10/CTR86_families"/>
</dbReference>
<evidence type="ECO:0000313" key="9">
    <source>
        <dbReference type="Proteomes" id="UP000789739"/>
    </source>
</evidence>
<organism evidence="8 9">
    <name type="scientific">Paraglomus brasilianum</name>
    <dbReference type="NCBI Taxonomy" id="144538"/>
    <lineage>
        <taxon>Eukaryota</taxon>
        <taxon>Fungi</taxon>
        <taxon>Fungi incertae sedis</taxon>
        <taxon>Mucoromycota</taxon>
        <taxon>Glomeromycotina</taxon>
        <taxon>Glomeromycetes</taxon>
        <taxon>Paraglomerales</taxon>
        <taxon>Paraglomeraceae</taxon>
        <taxon>Paraglomus</taxon>
    </lineage>
</organism>
<feature type="domain" description="Ataxin-10" evidence="7">
    <location>
        <begin position="411"/>
        <end position="508"/>
    </location>
</feature>
<comment type="caution">
    <text evidence="8">The sequence shown here is derived from an EMBL/GenBank/DDBJ whole genome shotgun (WGS) entry which is preliminary data.</text>
</comment>
<sequence length="511" mass="57813">MSSDSVSWTLSLLKNLTSYLDDSTQDRLGLLIEDIKKTVNRLQDGDFRIALGREDAFWSRTTRVWDYAYEQLLVPDNPQALLLLLWLTRLFRNLVAGVSTNQEKAVKYEWHAKVLKTLEYCLEIIESKKTNYRDDAMAFINSSMQALSNTITGHPELQQLLWSDLMSKDIGKGILNRVATQGDEVSLTNLLILVYNPIHDSKARSKILVESPTGIDLLKSLLCKAELLLADENSKSFEMIYAIISELIDLDFFPILYDMPSISARRDQPSRHQIALLKFLDSKLHSSDPGQTQLSPSSTTHLAYILQQLSPHIINSLKDATNDDLSDQARENQPELMENRSMLYTALILLLQCFGKLSQSEDENTRASLFSGGVVAVCISLLHQAEETIPRITKPTNANSVQQDSVEFANIKRDLVNVIGNMSYKNRRVQDEVRSLGGVPAILNQCNIDDANPFIREYAIFAIRNLLDNNLENQKLIEQLAPREVLQHPAVSDIGLRTELSDDGRVHFRRL</sequence>
<dbReference type="InterPro" id="IPR016024">
    <property type="entry name" value="ARM-type_fold"/>
</dbReference>
<evidence type="ECO:0000256" key="6">
    <source>
        <dbReference type="ARBA" id="ARBA00044805"/>
    </source>
</evidence>
<keyword evidence="2" id="KW-0132">Cell division</keyword>
<keyword evidence="9" id="KW-1185">Reference proteome</keyword>
<gene>
    <name evidence="8" type="ORF">PBRASI_LOCUS7904</name>
</gene>
<evidence type="ECO:0000256" key="1">
    <source>
        <dbReference type="ARBA" id="ARBA00008384"/>
    </source>
</evidence>
<proteinExistence type="inferred from homology"/>
<dbReference type="SUPFAM" id="SSF48371">
    <property type="entry name" value="ARM repeat"/>
    <property type="match status" value="1"/>
</dbReference>
<evidence type="ECO:0000256" key="5">
    <source>
        <dbReference type="ARBA" id="ARBA00044801"/>
    </source>
</evidence>
<comment type="similarity">
    <text evidence="1">Belongs to the ataxin-10 family.</text>
</comment>
<dbReference type="GO" id="GO:0005829">
    <property type="term" value="C:cytosol"/>
    <property type="evidence" value="ECO:0007669"/>
    <property type="project" value="TreeGrafter"/>
</dbReference>